<dbReference type="EMBL" id="VAHF01000001">
    <property type="protein sequence ID" value="TXG73997.1"/>
    <property type="molecule type" value="Genomic_DNA"/>
</dbReference>
<reference evidence="12" key="1">
    <citation type="journal article" date="2019" name="Gigascience">
        <title>De novo genome assembly of the endangered Acer yangbiense, a plant species with extremely small populations endemic to Yunnan Province, China.</title>
        <authorList>
            <person name="Yang J."/>
            <person name="Wariss H.M."/>
            <person name="Tao L."/>
            <person name="Zhang R."/>
            <person name="Yun Q."/>
            <person name="Hollingsworth P."/>
            <person name="Dao Z."/>
            <person name="Luo G."/>
            <person name="Guo H."/>
            <person name="Ma Y."/>
            <person name="Sun W."/>
        </authorList>
    </citation>
    <scope>NUCLEOTIDE SEQUENCE [LARGE SCALE GENOMIC DNA]</scope>
    <source>
        <strain evidence="12">cv. Malutang</strain>
    </source>
</reference>
<dbReference type="Proteomes" id="UP000323000">
    <property type="component" value="Chromosome 1"/>
</dbReference>
<keyword evidence="12" id="KW-1185">Reference proteome</keyword>
<comment type="caution">
    <text evidence="11">The sequence shown here is derived from an EMBL/GenBank/DDBJ whole genome shotgun (WGS) entry which is preliminary data.</text>
</comment>
<evidence type="ECO:0000259" key="9">
    <source>
        <dbReference type="PROSITE" id="PS50090"/>
    </source>
</evidence>
<keyword evidence="3" id="KW-0805">Transcription regulation</keyword>
<evidence type="ECO:0000256" key="1">
    <source>
        <dbReference type="ARBA" id="ARBA00004123"/>
    </source>
</evidence>
<dbReference type="SMART" id="SM00717">
    <property type="entry name" value="SANT"/>
    <property type="match status" value="2"/>
</dbReference>
<evidence type="ECO:0000313" key="11">
    <source>
        <dbReference type="EMBL" id="TXG73997.1"/>
    </source>
</evidence>
<keyword evidence="5" id="KW-0804">Transcription</keyword>
<dbReference type="FunFam" id="1.10.10.60:FF:000259">
    <property type="entry name" value="MYB transcription factor"/>
    <property type="match status" value="1"/>
</dbReference>
<dbReference type="PANTHER" id="PTHR45675">
    <property type="entry name" value="MYB TRANSCRIPTION FACTOR-RELATED-RELATED"/>
    <property type="match status" value="1"/>
</dbReference>
<comment type="subcellular location">
    <subcellularLocation>
        <location evidence="1">Nucleus</location>
    </subcellularLocation>
</comment>
<dbReference type="OrthoDB" id="2143914at2759"/>
<dbReference type="PANTHER" id="PTHR45675:SF7">
    <property type="entry name" value="TRANSCRIPTION FACTOR MYB48"/>
    <property type="match status" value="1"/>
</dbReference>
<feature type="domain" description="HTH myb-type" evidence="10">
    <location>
        <begin position="27"/>
        <end position="79"/>
    </location>
</feature>
<dbReference type="AlphaFoldDB" id="A0A5C7IXJ2"/>
<dbReference type="PROSITE" id="PS51294">
    <property type="entry name" value="HTH_MYB"/>
    <property type="match status" value="2"/>
</dbReference>
<proteinExistence type="predicted"/>
<keyword evidence="2" id="KW-0677">Repeat</keyword>
<evidence type="ECO:0000256" key="8">
    <source>
        <dbReference type="SAM" id="MobiDB-lite"/>
    </source>
</evidence>
<feature type="domain" description="HTH myb-type" evidence="10">
    <location>
        <begin position="80"/>
        <end position="134"/>
    </location>
</feature>
<gene>
    <name evidence="11" type="ORF">EZV62_002576</name>
</gene>
<comment type="function">
    <text evidence="7">Transcription factor.</text>
</comment>
<evidence type="ECO:0000313" key="12">
    <source>
        <dbReference type="Proteomes" id="UP000323000"/>
    </source>
</evidence>
<keyword evidence="6" id="KW-0539">Nucleus</keyword>
<name>A0A5C7IXJ2_9ROSI</name>
<feature type="domain" description="Myb-like" evidence="9">
    <location>
        <begin position="80"/>
        <end position="130"/>
    </location>
</feature>
<dbReference type="Gene3D" id="1.10.10.60">
    <property type="entry name" value="Homeodomain-like"/>
    <property type="match status" value="2"/>
</dbReference>
<evidence type="ECO:0000256" key="4">
    <source>
        <dbReference type="ARBA" id="ARBA00023125"/>
    </source>
</evidence>
<dbReference type="CDD" id="cd00167">
    <property type="entry name" value="SANT"/>
    <property type="match status" value="2"/>
</dbReference>
<dbReference type="GO" id="GO:0043565">
    <property type="term" value="F:sequence-specific DNA binding"/>
    <property type="evidence" value="ECO:0007669"/>
    <property type="project" value="InterPro"/>
</dbReference>
<dbReference type="FunFam" id="1.10.10.60:FF:000011">
    <property type="entry name" value="Myb transcription factor"/>
    <property type="match status" value="1"/>
</dbReference>
<dbReference type="InterPro" id="IPR044676">
    <property type="entry name" value="EOBI/EOBII-like_plant"/>
</dbReference>
<accession>A0A5C7IXJ2</accession>
<dbReference type="PROSITE" id="PS50090">
    <property type="entry name" value="MYB_LIKE"/>
    <property type="match status" value="2"/>
</dbReference>
<feature type="compositionally biased region" description="Low complexity" evidence="8">
    <location>
        <begin position="142"/>
        <end position="158"/>
    </location>
</feature>
<feature type="domain" description="Myb-like" evidence="9">
    <location>
        <begin position="27"/>
        <end position="79"/>
    </location>
</feature>
<evidence type="ECO:0000256" key="5">
    <source>
        <dbReference type="ARBA" id="ARBA00023163"/>
    </source>
</evidence>
<sequence length="285" mass="32759">MIGDRESRKQKSGNQKIIKMMKMIQEDQEIRKGPWTEQEDILLINFVHLFGDRRWDFIAKVSGLNRTGKSCRLRWVNYLHPGLKRGKMTSQEERLVLELHNKWGNRWSRIARKLPGRTDNEIKNYWRTHMRKKAQERKKGVNNSPSNSSSSNSESSSSTVTTGDSFQFSKTGTRSFYDTGGSSDDHAAAAAVIAFPGSNLDDNHQGLEGYDEKGFYSMDDIWKDIDLSEEKNMMIKPVCPPIPSPSWEDCIWDDSLWKMDEFEESKNMILPQIDENGIGKENLTG</sequence>
<evidence type="ECO:0000256" key="2">
    <source>
        <dbReference type="ARBA" id="ARBA00022737"/>
    </source>
</evidence>
<evidence type="ECO:0000256" key="6">
    <source>
        <dbReference type="ARBA" id="ARBA00023242"/>
    </source>
</evidence>
<dbReference type="InterPro" id="IPR001005">
    <property type="entry name" value="SANT/Myb"/>
</dbReference>
<dbReference type="InterPro" id="IPR009057">
    <property type="entry name" value="Homeodomain-like_sf"/>
</dbReference>
<organism evidence="11 12">
    <name type="scientific">Acer yangbiense</name>
    <dbReference type="NCBI Taxonomy" id="1000413"/>
    <lineage>
        <taxon>Eukaryota</taxon>
        <taxon>Viridiplantae</taxon>
        <taxon>Streptophyta</taxon>
        <taxon>Embryophyta</taxon>
        <taxon>Tracheophyta</taxon>
        <taxon>Spermatophyta</taxon>
        <taxon>Magnoliopsida</taxon>
        <taxon>eudicotyledons</taxon>
        <taxon>Gunneridae</taxon>
        <taxon>Pentapetalae</taxon>
        <taxon>rosids</taxon>
        <taxon>malvids</taxon>
        <taxon>Sapindales</taxon>
        <taxon>Sapindaceae</taxon>
        <taxon>Hippocastanoideae</taxon>
        <taxon>Acereae</taxon>
        <taxon>Acer</taxon>
    </lineage>
</organism>
<dbReference type="InterPro" id="IPR017930">
    <property type="entry name" value="Myb_dom"/>
</dbReference>
<dbReference type="SUPFAM" id="SSF46689">
    <property type="entry name" value="Homeodomain-like"/>
    <property type="match status" value="1"/>
</dbReference>
<protein>
    <submittedName>
        <fullName evidence="11">Uncharacterized protein</fullName>
    </submittedName>
</protein>
<keyword evidence="4" id="KW-0238">DNA-binding</keyword>
<feature type="region of interest" description="Disordered" evidence="8">
    <location>
        <begin position="131"/>
        <end position="164"/>
    </location>
</feature>
<evidence type="ECO:0000256" key="3">
    <source>
        <dbReference type="ARBA" id="ARBA00023015"/>
    </source>
</evidence>
<dbReference type="GO" id="GO:0003700">
    <property type="term" value="F:DNA-binding transcription factor activity"/>
    <property type="evidence" value="ECO:0007669"/>
    <property type="project" value="InterPro"/>
</dbReference>
<evidence type="ECO:0000259" key="10">
    <source>
        <dbReference type="PROSITE" id="PS51294"/>
    </source>
</evidence>
<evidence type="ECO:0000256" key="7">
    <source>
        <dbReference type="ARBA" id="ARBA00057804"/>
    </source>
</evidence>
<dbReference type="Pfam" id="PF00249">
    <property type="entry name" value="Myb_DNA-binding"/>
    <property type="match status" value="2"/>
</dbReference>
<dbReference type="GO" id="GO:0005634">
    <property type="term" value="C:nucleus"/>
    <property type="evidence" value="ECO:0007669"/>
    <property type="project" value="UniProtKB-SubCell"/>
</dbReference>